<feature type="region of interest" description="Disordered" evidence="7">
    <location>
        <begin position="713"/>
        <end position="771"/>
    </location>
</feature>
<dbReference type="EMBL" id="CP089279">
    <property type="protein sequence ID" value="USP81174.1"/>
    <property type="molecule type" value="Genomic_DNA"/>
</dbReference>
<feature type="region of interest" description="Disordered" evidence="7">
    <location>
        <begin position="419"/>
        <end position="440"/>
    </location>
</feature>
<dbReference type="PANTHER" id="PTHR42940:SF5">
    <property type="entry name" value="ALCOHOL DEHYDROGENASE 2"/>
    <property type="match status" value="1"/>
</dbReference>
<dbReference type="SUPFAM" id="SSF46934">
    <property type="entry name" value="UBA-like"/>
    <property type="match status" value="1"/>
</dbReference>
<reference evidence="9" key="1">
    <citation type="submission" date="2021-12" db="EMBL/GenBank/DDBJ databases">
        <title>Curvularia clavata genome.</title>
        <authorList>
            <person name="Cao Y."/>
        </authorList>
    </citation>
    <scope>NUCLEOTIDE SEQUENCE</scope>
    <source>
        <strain evidence="9">Yc1106</strain>
    </source>
</reference>
<dbReference type="CDD" id="cd08297">
    <property type="entry name" value="CAD3"/>
    <property type="match status" value="1"/>
</dbReference>
<dbReference type="Gene3D" id="1.10.8.10">
    <property type="entry name" value="DNA helicase RuvA subunit, C-terminal domain"/>
    <property type="match status" value="1"/>
</dbReference>
<feature type="compositionally biased region" description="Low complexity" evidence="7">
    <location>
        <begin position="1361"/>
        <end position="1378"/>
    </location>
</feature>
<feature type="compositionally biased region" description="Polar residues" evidence="7">
    <location>
        <begin position="593"/>
        <end position="606"/>
    </location>
</feature>
<dbReference type="PANTHER" id="PTHR42940">
    <property type="entry name" value="ALCOHOL DEHYDROGENASE 1-RELATED"/>
    <property type="match status" value="1"/>
</dbReference>
<dbReference type="GO" id="GO:0005737">
    <property type="term" value="C:cytoplasm"/>
    <property type="evidence" value="ECO:0007669"/>
    <property type="project" value="TreeGrafter"/>
</dbReference>
<dbReference type="Pfam" id="PF00107">
    <property type="entry name" value="ADH_zinc_N"/>
    <property type="match status" value="1"/>
</dbReference>
<name>A0A9Q9DWR7_CURCL</name>
<dbReference type="SUPFAM" id="SSF50129">
    <property type="entry name" value="GroES-like"/>
    <property type="match status" value="1"/>
</dbReference>
<keyword evidence="6" id="KW-0520">NAD</keyword>
<feature type="compositionally biased region" description="Polar residues" evidence="7">
    <location>
        <begin position="632"/>
        <end position="651"/>
    </location>
</feature>
<evidence type="ECO:0000256" key="6">
    <source>
        <dbReference type="ARBA" id="ARBA00023027"/>
    </source>
</evidence>
<feature type="region of interest" description="Disordered" evidence="7">
    <location>
        <begin position="541"/>
        <end position="669"/>
    </location>
</feature>
<dbReference type="InterPro" id="IPR020843">
    <property type="entry name" value="ER"/>
</dbReference>
<feature type="compositionally biased region" description="Basic and acidic residues" evidence="7">
    <location>
        <begin position="322"/>
        <end position="351"/>
    </location>
</feature>
<dbReference type="InterPro" id="IPR009060">
    <property type="entry name" value="UBA-like_sf"/>
</dbReference>
<keyword evidence="3" id="KW-0479">Metal-binding</keyword>
<feature type="region of interest" description="Disordered" evidence="7">
    <location>
        <begin position="1222"/>
        <end position="1256"/>
    </location>
</feature>
<dbReference type="Gene3D" id="3.90.180.10">
    <property type="entry name" value="Medium-chain alcohol dehydrogenases, catalytic domain"/>
    <property type="match status" value="1"/>
</dbReference>
<proteinExistence type="inferred from homology"/>
<evidence type="ECO:0000256" key="2">
    <source>
        <dbReference type="ARBA" id="ARBA00008072"/>
    </source>
</evidence>
<gene>
    <name evidence="9" type="ORF">yc1106_08448</name>
</gene>
<dbReference type="GO" id="GO:0004022">
    <property type="term" value="F:alcohol dehydrogenase (NAD+) activity"/>
    <property type="evidence" value="ECO:0007669"/>
    <property type="project" value="TreeGrafter"/>
</dbReference>
<evidence type="ECO:0000256" key="4">
    <source>
        <dbReference type="ARBA" id="ARBA00022833"/>
    </source>
</evidence>
<evidence type="ECO:0000256" key="5">
    <source>
        <dbReference type="ARBA" id="ARBA00023002"/>
    </source>
</evidence>
<feature type="compositionally biased region" description="Low complexity" evidence="7">
    <location>
        <begin position="1326"/>
        <end position="1340"/>
    </location>
</feature>
<dbReference type="Pfam" id="PF08240">
    <property type="entry name" value="ADH_N"/>
    <property type="match status" value="1"/>
</dbReference>
<feature type="compositionally biased region" description="Polar residues" evidence="7">
    <location>
        <begin position="558"/>
        <end position="575"/>
    </location>
</feature>
<keyword evidence="10" id="KW-1185">Reference proteome</keyword>
<dbReference type="PROSITE" id="PS50030">
    <property type="entry name" value="UBA"/>
    <property type="match status" value="1"/>
</dbReference>
<evidence type="ECO:0000259" key="8">
    <source>
        <dbReference type="PROSITE" id="PS50030"/>
    </source>
</evidence>
<feature type="compositionally biased region" description="Polar residues" evidence="7">
    <location>
        <begin position="1222"/>
        <end position="1233"/>
    </location>
</feature>
<organism evidence="9 10">
    <name type="scientific">Curvularia clavata</name>
    <dbReference type="NCBI Taxonomy" id="95742"/>
    <lineage>
        <taxon>Eukaryota</taxon>
        <taxon>Fungi</taxon>
        <taxon>Dikarya</taxon>
        <taxon>Ascomycota</taxon>
        <taxon>Pezizomycotina</taxon>
        <taxon>Dothideomycetes</taxon>
        <taxon>Pleosporomycetidae</taxon>
        <taxon>Pleosporales</taxon>
        <taxon>Pleosporineae</taxon>
        <taxon>Pleosporaceae</taxon>
        <taxon>Curvularia</taxon>
    </lineage>
</organism>
<protein>
    <recommendedName>
        <fullName evidence="8">UBA domain-containing protein</fullName>
    </recommendedName>
</protein>
<dbReference type="SMART" id="SM00829">
    <property type="entry name" value="PKS_ER"/>
    <property type="match status" value="1"/>
</dbReference>
<dbReference type="GO" id="GO:0046872">
    <property type="term" value="F:metal ion binding"/>
    <property type="evidence" value="ECO:0007669"/>
    <property type="project" value="UniProtKB-KW"/>
</dbReference>
<comment type="similarity">
    <text evidence="2">Belongs to the zinc-containing alcohol dehydrogenase family.</text>
</comment>
<feature type="domain" description="UBA" evidence="8">
    <location>
        <begin position="1422"/>
        <end position="1466"/>
    </location>
</feature>
<evidence type="ECO:0000313" key="9">
    <source>
        <dbReference type="EMBL" id="USP81174.1"/>
    </source>
</evidence>
<dbReference type="SUPFAM" id="SSF51735">
    <property type="entry name" value="NAD(P)-binding Rossmann-fold domains"/>
    <property type="match status" value="1"/>
</dbReference>
<sequence length="1468" mass="159806">MAAPSLPSKYKAAIYDKPGSISTSVTELDMPKPGAGEVLIKLTHSGVCHSDLGVMTNSWKMLPFPTQAGQVGGHEGVGTIVQMGPGTDNSSVKMGQRKVSGYYTPGTFQQYVVSPANYVTPIPDALPSDAAAPLLCAGVTVYAALRKTNAESGNWVVISGAGGGLGHLAVQFSARGIGHRVIGIDHSSKKDIVMESGAEHFIAVDGDQDVVQAVQSLTNGLGAHAVVVCTANNAAYAQSAELLRFGGRVVCVGIPEGELVPIKSATPSLLVAKSLQIVGSAVGTRKEAIEAMDFAARGIVKTHFRTEKMEKLTDVFNEMHEVPENTQNEKDVQSVEQETKTQGHSPVDDNKSQSVTSATNPPKSKPIWRKKPIRKLTGTRCSSKKTKSVERNASFIGTYKDGKIQWQRGGKVVAISSDKISQGEHKHSKSNANVAVPSGRCNDPLPPLPFFDSSVDGLRSKYSISPSLASHSLLRGSTASPSVQSPPPPPTLRRSRRTIGLTSVPEPRPTQRPKSATEMISTSMCSGSIYSQDSSASSLRSYSSSETSLEADAISKPDNPQSPNTASKADASSNNDECHRKAPPIEPPRRYTHQSSSPENGVSQATCGPHAIYNTPHNTGTRGPKIECNPKWSGSRQNVNPSPRLGLQTQAAHPAGPGHGSETPCSPTLSEAECDLHQQLASFESISDLRAEEKDRTPLAETNLFRWEIRSPSAEDGSAHIPRAESTLSDSLDAPPPLPRKSSRRQSAARNPKLSRLPQNHIASQVRRGRPRASKTLKLMIPMYRRASVDVVFSQLPIEPDEVKSTKTLSAGPIISPAGAETVILNILQHLDHFDDLFAAALINHGFYRVYKRHELDLIKSTLQAMSPPAWEFREIAFPGHDRLHAEDLEMTRPEEEYTPATYLQLQKRDIQAIRAIKLEILEKCQSFIRPEITAALLSTDPLESARVDDALWRIWTFCIIFGLGKGREDDLVAQMDWLNGGALAHQETCTFSMSGTDLMNDTLVGMSESFGKGNEGGLTAEQLFDIMELWNCLAVLLQSFEGRTVQARQAGIYDNTDIRGGDIDGEEMMLDEWCYYLLTFGPAAVLKLTGPYHPSDPKGFTIAAENGWVNWKPPAPGNTRRKFLREAASRIYEDKIANTYAEISTRDVQRQQSRIRIQQHISELRQRRTSSDQPPAIHMSQERPMSDWDTVIKNLTRPPVHKKGSTGDIVTHVPTLRSSMLISTDGQSVSELPTSRTPSPPRRTFAQPLLPTPTASTVATPLDHRSVVSNLTRAGEHPPLPHWPRTAEVHPSSPSVSTYQSNRDLYTLGSVTSIGSPPCRTVAQPLLPTPSTTTASNAPDWQAYMIGHPMPSVPEDAPSHHPLSASPAPPHLVSAPPNHYAFHHRNGSRESDLSSPVSPRSGISQQHLRQRSIYSTPSHEHTAEKAIYRIVEMGFTPEQAREALRLTDLGSGLRVDRAVELLLSRQA</sequence>
<comment type="cofactor">
    <cofactor evidence="1">
        <name>Zn(2+)</name>
        <dbReference type="ChEBI" id="CHEBI:29105"/>
    </cofactor>
</comment>
<evidence type="ECO:0000313" key="10">
    <source>
        <dbReference type="Proteomes" id="UP001056012"/>
    </source>
</evidence>
<feature type="region of interest" description="Disordered" evidence="7">
    <location>
        <begin position="473"/>
        <end position="519"/>
    </location>
</feature>
<feature type="compositionally biased region" description="Polar residues" evidence="7">
    <location>
        <begin position="352"/>
        <end position="362"/>
    </location>
</feature>
<feature type="region of interest" description="Disordered" evidence="7">
    <location>
        <begin position="322"/>
        <end position="389"/>
    </location>
</feature>
<evidence type="ECO:0000256" key="1">
    <source>
        <dbReference type="ARBA" id="ARBA00001947"/>
    </source>
</evidence>
<dbReference type="InterPro" id="IPR013154">
    <property type="entry name" value="ADH-like_N"/>
</dbReference>
<feature type="region of interest" description="Disordered" evidence="7">
    <location>
        <begin position="1273"/>
        <end position="1301"/>
    </location>
</feature>
<dbReference type="InterPro" id="IPR015940">
    <property type="entry name" value="UBA"/>
</dbReference>
<dbReference type="VEuPathDB" id="FungiDB:yc1106_08448"/>
<accession>A0A9Q9DWR7</accession>
<keyword evidence="5" id="KW-0560">Oxidoreductase</keyword>
<dbReference type="InterPro" id="IPR011032">
    <property type="entry name" value="GroES-like_sf"/>
</dbReference>
<feature type="compositionally biased region" description="Polar residues" evidence="7">
    <location>
        <begin position="1394"/>
        <end position="1418"/>
    </location>
</feature>
<dbReference type="InterPro" id="IPR036291">
    <property type="entry name" value="NAD(P)-bd_dom_sf"/>
</dbReference>
<feature type="region of interest" description="Disordered" evidence="7">
    <location>
        <begin position="1313"/>
        <end position="1421"/>
    </location>
</feature>
<dbReference type="Gene3D" id="3.40.50.720">
    <property type="entry name" value="NAD(P)-binding Rossmann-like Domain"/>
    <property type="match status" value="1"/>
</dbReference>
<dbReference type="FunFam" id="3.40.50.720:FF:000039">
    <property type="entry name" value="Alcohol dehydrogenase AdhP"/>
    <property type="match status" value="1"/>
</dbReference>
<dbReference type="Proteomes" id="UP001056012">
    <property type="component" value="Chromosome 6"/>
</dbReference>
<dbReference type="InterPro" id="IPR013149">
    <property type="entry name" value="ADH-like_C"/>
</dbReference>
<keyword evidence="4" id="KW-0862">Zinc</keyword>
<evidence type="ECO:0000256" key="3">
    <source>
        <dbReference type="ARBA" id="ARBA00022723"/>
    </source>
</evidence>
<evidence type="ECO:0000256" key="7">
    <source>
        <dbReference type="SAM" id="MobiDB-lite"/>
    </source>
</evidence>
<dbReference type="OrthoDB" id="5376710at2759"/>